<keyword evidence="2" id="KW-1185">Reference proteome</keyword>
<evidence type="ECO:0000313" key="2">
    <source>
        <dbReference type="Proteomes" id="UP000887013"/>
    </source>
</evidence>
<dbReference type="EMBL" id="BMAW01126622">
    <property type="protein sequence ID" value="GFU17617.1"/>
    <property type="molecule type" value="Genomic_DNA"/>
</dbReference>
<sequence>RGVKTHLYILGDFGFVEQHHSAWEGLRFPRAAPHPPAACIATGMPVQDSRLIHPSHFDRAAISQYHMKMVCLFL</sequence>
<reference evidence="1" key="1">
    <citation type="submission" date="2020-08" db="EMBL/GenBank/DDBJ databases">
        <title>Multicomponent nature underlies the extraordinary mechanical properties of spider dragline silk.</title>
        <authorList>
            <person name="Kono N."/>
            <person name="Nakamura H."/>
            <person name="Mori M."/>
            <person name="Yoshida Y."/>
            <person name="Ohtoshi R."/>
            <person name="Malay A.D."/>
            <person name="Moran D.A.P."/>
            <person name="Tomita M."/>
            <person name="Numata K."/>
            <person name="Arakawa K."/>
        </authorList>
    </citation>
    <scope>NUCLEOTIDE SEQUENCE</scope>
</reference>
<name>A0A8X6UI90_NEPPI</name>
<protein>
    <submittedName>
        <fullName evidence="1">Uncharacterized protein</fullName>
    </submittedName>
</protein>
<dbReference type="AlphaFoldDB" id="A0A8X6UI90"/>
<accession>A0A8X6UI90</accession>
<comment type="caution">
    <text evidence="1">The sequence shown here is derived from an EMBL/GenBank/DDBJ whole genome shotgun (WGS) entry which is preliminary data.</text>
</comment>
<feature type="non-terminal residue" evidence="1">
    <location>
        <position position="1"/>
    </location>
</feature>
<dbReference type="Proteomes" id="UP000887013">
    <property type="component" value="Unassembled WGS sequence"/>
</dbReference>
<organism evidence="1 2">
    <name type="scientific">Nephila pilipes</name>
    <name type="common">Giant wood spider</name>
    <name type="synonym">Nephila maculata</name>
    <dbReference type="NCBI Taxonomy" id="299642"/>
    <lineage>
        <taxon>Eukaryota</taxon>
        <taxon>Metazoa</taxon>
        <taxon>Ecdysozoa</taxon>
        <taxon>Arthropoda</taxon>
        <taxon>Chelicerata</taxon>
        <taxon>Arachnida</taxon>
        <taxon>Araneae</taxon>
        <taxon>Araneomorphae</taxon>
        <taxon>Entelegynae</taxon>
        <taxon>Araneoidea</taxon>
        <taxon>Nephilidae</taxon>
        <taxon>Nephila</taxon>
    </lineage>
</organism>
<proteinExistence type="predicted"/>
<gene>
    <name evidence="1" type="ORF">NPIL_652481</name>
</gene>
<evidence type="ECO:0000313" key="1">
    <source>
        <dbReference type="EMBL" id="GFU17617.1"/>
    </source>
</evidence>